<dbReference type="EMBL" id="CP011452">
    <property type="protein sequence ID" value="AKH44136.1"/>
    <property type="molecule type" value="Genomic_DNA"/>
</dbReference>
<keyword evidence="2" id="KW-1185">Reference proteome</keyword>
<accession>A0A0F7KY15</accession>
<protein>
    <submittedName>
        <fullName evidence="1">Uncharacterized protein</fullName>
    </submittedName>
</protein>
<organism evidence="1 2">
    <name type="scientific">Croceibacterium atlanticum</name>
    <dbReference type="NCBI Taxonomy" id="1267766"/>
    <lineage>
        <taxon>Bacteria</taxon>
        <taxon>Pseudomonadati</taxon>
        <taxon>Pseudomonadota</taxon>
        <taxon>Alphaproteobacteria</taxon>
        <taxon>Sphingomonadales</taxon>
        <taxon>Erythrobacteraceae</taxon>
        <taxon>Croceibacterium</taxon>
    </lineage>
</organism>
<reference evidence="1" key="1">
    <citation type="submission" date="2015-05" db="EMBL/GenBank/DDBJ databases">
        <title>The complete genome of Altererythrobacter atlanticus strain 26DY36.</title>
        <authorList>
            <person name="Wu Y.-H."/>
            <person name="Cheng H."/>
            <person name="Wu X.-W."/>
        </authorList>
    </citation>
    <scope>NUCLEOTIDE SEQUENCE [LARGE SCALE GENOMIC DNA]</scope>
    <source>
        <strain evidence="1">26DY36</strain>
    </source>
</reference>
<sequence>MISRRDMLKWSALTPVPAFAGMAPLSIIQVPEGLDGFVIDRRHAGSGLASPFGARVFKIDGDVTALWYETLDPLWRKPGFVLGGITGADALFVLENLAWDRGRRVVSRKLQDASAGKDGKVISWVIAPHHPSVKA</sequence>
<dbReference type="Proteomes" id="UP000034392">
    <property type="component" value="Chromosome"/>
</dbReference>
<gene>
    <name evidence="1" type="ORF">WYH_03117</name>
</gene>
<dbReference type="PATRIC" id="fig|1267766.3.peg.3160"/>
<evidence type="ECO:0000313" key="1">
    <source>
        <dbReference type="EMBL" id="AKH44136.1"/>
    </source>
</evidence>
<dbReference type="OrthoDB" id="7427934at2"/>
<dbReference type="STRING" id="1267766.WYH_03117"/>
<evidence type="ECO:0000313" key="2">
    <source>
        <dbReference type="Proteomes" id="UP000034392"/>
    </source>
</evidence>
<name>A0A0F7KY15_9SPHN</name>
<dbReference type="KEGG" id="aay:WYH_03117"/>
<dbReference type="RefSeq" id="WP_046904529.1">
    <property type="nucleotide sequence ID" value="NZ_CP011452.2"/>
</dbReference>
<proteinExistence type="predicted"/>
<dbReference type="AlphaFoldDB" id="A0A0F7KY15"/>